<dbReference type="EMBL" id="CAOQHR010000007">
    <property type="protein sequence ID" value="CAI6337182.1"/>
    <property type="molecule type" value="Genomic_DNA"/>
</dbReference>
<dbReference type="AlphaFoldDB" id="A0A9W4ULG0"/>
<accession>A0A9W4ULG0</accession>
<sequence length="57" mass="6620">MPTEYEAHAIFDTACRRLQTATTNTRLRGSKRRRSAVYIPDPKPPFDQSRCHEQAFP</sequence>
<evidence type="ECO:0000313" key="2">
    <source>
        <dbReference type="EMBL" id="CAI6337182.1"/>
    </source>
</evidence>
<proteinExistence type="predicted"/>
<gene>
    <name evidence="2" type="ORF">PDIGIT_LOCUS10291</name>
</gene>
<name>A0A9W4ULG0_9PLEO</name>
<feature type="region of interest" description="Disordered" evidence="1">
    <location>
        <begin position="22"/>
        <end position="57"/>
    </location>
</feature>
<comment type="caution">
    <text evidence="2">The sequence shown here is derived from an EMBL/GenBank/DDBJ whole genome shotgun (WGS) entry which is preliminary data.</text>
</comment>
<protein>
    <submittedName>
        <fullName evidence="2">Uncharacterized protein</fullName>
    </submittedName>
</protein>
<reference evidence="2" key="1">
    <citation type="submission" date="2023-01" db="EMBL/GenBank/DDBJ databases">
        <authorList>
            <person name="Van Ghelder C."/>
            <person name="Rancurel C."/>
        </authorList>
    </citation>
    <scope>NUCLEOTIDE SEQUENCE</scope>
    <source>
        <strain evidence="2">CNCM I-4278</strain>
    </source>
</reference>
<dbReference type="Proteomes" id="UP001152607">
    <property type="component" value="Unassembled WGS sequence"/>
</dbReference>
<evidence type="ECO:0000256" key="1">
    <source>
        <dbReference type="SAM" id="MobiDB-lite"/>
    </source>
</evidence>
<keyword evidence="3" id="KW-1185">Reference proteome</keyword>
<organism evidence="2 3">
    <name type="scientific">Periconia digitata</name>
    <dbReference type="NCBI Taxonomy" id="1303443"/>
    <lineage>
        <taxon>Eukaryota</taxon>
        <taxon>Fungi</taxon>
        <taxon>Dikarya</taxon>
        <taxon>Ascomycota</taxon>
        <taxon>Pezizomycotina</taxon>
        <taxon>Dothideomycetes</taxon>
        <taxon>Pleosporomycetidae</taxon>
        <taxon>Pleosporales</taxon>
        <taxon>Massarineae</taxon>
        <taxon>Periconiaceae</taxon>
        <taxon>Periconia</taxon>
    </lineage>
</organism>
<evidence type="ECO:0000313" key="3">
    <source>
        <dbReference type="Proteomes" id="UP001152607"/>
    </source>
</evidence>